<keyword evidence="3 5" id="KW-1133">Transmembrane helix</keyword>
<feature type="transmembrane region" description="Helical" evidence="5">
    <location>
        <begin position="132"/>
        <end position="156"/>
    </location>
</feature>
<name>A0A9D2CPM2_9LACO</name>
<dbReference type="InterPro" id="IPR051784">
    <property type="entry name" value="Nod_factor_ABC_transporter"/>
</dbReference>
<dbReference type="InterPro" id="IPR047817">
    <property type="entry name" value="ABC2_TM_bact-type"/>
</dbReference>
<comment type="subcellular location">
    <subcellularLocation>
        <location evidence="1">Membrane</location>
        <topology evidence="1">Multi-pass membrane protein</topology>
    </subcellularLocation>
</comment>
<evidence type="ECO:0000313" key="8">
    <source>
        <dbReference type="Proteomes" id="UP000824013"/>
    </source>
</evidence>
<organism evidence="7 8">
    <name type="scientific">Candidatus Companilactobacillus pullicola</name>
    <dbReference type="NCBI Taxonomy" id="2838523"/>
    <lineage>
        <taxon>Bacteria</taxon>
        <taxon>Bacillati</taxon>
        <taxon>Bacillota</taxon>
        <taxon>Bacilli</taxon>
        <taxon>Lactobacillales</taxon>
        <taxon>Lactobacillaceae</taxon>
        <taxon>Companilactobacillus</taxon>
    </lineage>
</organism>
<feature type="transmembrane region" description="Helical" evidence="5">
    <location>
        <begin position="219"/>
        <end position="241"/>
    </location>
</feature>
<comment type="caution">
    <text evidence="7">The sequence shown here is derived from an EMBL/GenBank/DDBJ whole genome shotgun (WGS) entry which is preliminary data.</text>
</comment>
<evidence type="ECO:0000256" key="4">
    <source>
        <dbReference type="ARBA" id="ARBA00023136"/>
    </source>
</evidence>
<dbReference type="Proteomes" id="UP000824013">
    <property type="component" value="Unassembled WGS sequence"/>
</dbReference>
<evidence type="ECO:0000256" key="1">
    <source>
        <dbReference type="ARBA" id="ARBA00004141"/>
    </source>
</evidence>
<evidence type="ECO:0000256" key="3">
    <source>
        <dbReference type="ARBA" id="ARBA00022989"/>
    </source>
</evidence>
<dbReference type="GO" id="GO:0140359">
    <property type="term" value="F:ABC-type transporter activity"/>
    <property type="evidence" value="ECO:0007669"/>
    <property type="project" value="InterPro"/>
</dbReference>
<sequence length="253" mass="28808">MTNYLFQTKMNFKRIVLRNKAFFFFDMLLPIIFYLLYTKILTTGIPTKALAAWNEDYLISMMIYSCMLGGVITTSNTLLDDQTSHFKLFVSLKPISKFQYYSSMALVFIFLNLISSILICLVGIFVNHVNLSMHLLVTLIGINILGTIPLILIGALIALVKKPNTVNLLNNLVVFPLAIISGLWWPIQVMPNWLQKIGKTTPTYQLSNLEQTLLHKGFINWYAIINISIWLVVIALLFLILSKVQKQKGIVSE</sequence>
<reference evidence="7" key="2">
    <citation type="submission" date="2021-04" db="EMBL/GenBank/DDBJ databases">
        <authorList>
            <person name="Gilroy R."/>
        </authorList>
    </citation>
    <scope>NUCLEOTIDE SEQUENCE</scope>
    <source>
        <strain evidence="7">3204</strain>
    </source>
</reference>
<dbReference type="Pfam" id="PF12698">
    <property type="entry name" value="ABC2_membrane_3"/>
    <property type="match status" value="1"/>
</dbReference>
<dbReference type="EMBL" id="DXCM01000090">
    <property type="protein sequence ID" value="HIY93647.1"/>
    <property type="molecule type" value="Genomic_DNA"/>
</dbReference>
<dbReference type="AlphaFoldDB" id="A0A9D2CPM2"/>
<proteinExistence type="predicted"/>
<evidence type="ECO:0000259" key="6">
    <source>
        <dbReference type="PROSITE" id="PS51012"/>
    </source>
</evidence>
<dbReference type="PANTHER" id="PTHR43229">
    <property type="entry name" value="NODULATION PROTEIN J"/>
    <property type="match status" value="1"/>
</dbReference>
<dbReference type="InterPro" id="IPR013525">
    <property type="entry name" value="ABC2_TM"/>
</dbReference>
<feature type="transmembrane region" description="Helical" evidence="5">
    <location>
        <begin position="100"/>
        <end position="126"/>
    </location>
</feature>
<evidence type="ECO:0000256" key="2">
    <source>
        <dbReference type="ARBA" id="ARBA00022692"/>
    </source>
</evidence>
<keyword evidence="2 5" id="KW-0812">Transmembrane</keyword>
<evidence type="ECO:0000256" key="5">
    <source>
        <dbReference type="SAM" id="Phobius"/>
    </source>
</evidence>
<feature type="domain" description="ABC transmembrane type-2" evidence="6">
    <location>
        <begin position="21"/>
        <end position="249"/>
    </location>
</feature>
<feature type="transmembrane region" description="Helical" evidence="5">
    <location>
        <begin position="57"/>
        <end position="79"/>
    </location>
</feature>
<dbReference type="GO" id="GO:0043190">
    <property type="term" value="C:ATP-binding cassette (ABC) transporter complex"/>
    <property type="evidence" value="ECO:0007669"/>
    <property type="project" value="InterPro"/>
</dbReference>
<feature type="transmembrane region" description="Helical" evidence="5">
    <location>
        <begin position="21"/>
        <end position="37"/>
    </location>
</feature>
<dbReference type="PROSITE" id="PS51012">
    <property type="entry name" value="ABC_TM2"/>
    <property type="match status" value="1"/>
</dbReference>
<dbReference type="InterPro" id="IPR000412">
    <property type="entry name" value="ABC_2_transport"/>
</dbReference>
<dbReference type="PIRSF" id="PIRSF006648">
    <property type="entry name" value="DrrB"/>
    <property type="match status" value="1"/>
</dbReference>
<reference evidence="7" key="1">
    <citation type="journal article" date="2021" name="PeerJ">
        <title>Extensive microbial diversity within the chicken gut microbiome revealed by metagenomics and culture.</title>
        <authorList>
            <person name="Gilroy R."/>
            <person name="Ravi A."/>
            <person name="Getino M."/>
            <person name="Pursley I."/>
            <person name="Horton D.L."/>
            <person name="Alikhan N.F."/>
            <person name="Baker D."/>
            <person name="Gharbi K."/>
            <person name="Hall N."/>
            <person name="Watson M."/>
            <person name="Adriaenssens E.M."/>
            <person name="Foster-Nyarko E."/>
            <person name="Jarju S."/>
            <person name="Secka A."/>
            <person name="Antonio M."/>
            <person name="Oren A."/>
            <person name="Chaudhuri R.R."/>
            <person name="La Ragione R."/>
            <person name="Hildebrand F."/>
            <person name="Pallen M.J."/>
        </authorList>
    </citation>
    <scope>NUCLEOTIDE SEQUENCE</scope>
    <source>
        <strain evidence="7">3204</strain>
    </source>
</reference>
<feature type="transmembrane region" description="Helical" evidence="5">
    <location>
        <begin position="168"/>
        <end position="187"/>
    </location>
</feature>
<dbReference type="PANTHER" id="PTHR43229:SF6">
    <property type="entry name" value="ABC-TYPE MULTIDRUG TRANSPORT SYSTEM, PERMEASE COMPONENT"/>
    <property type="match status" value="1"/>
</dbReference>
<protein>
    <submittedName>
        <fullName evidence="7">ABC transporter permease</fullName>
    </submittedName>
</protein>
<accession>A0A9D2CPM2</accession>
<keyword evidence="4 5" id="KW-0472">Membrane</keyword>
<evidence type="ECO:0000313" key="7">
    <source>
        <dbReference type="EMBL" id="HIY93647.1"/>
    </source>
</evidence>
<gene>
    <name evidence="7" type="ORF">H9820_12005</name>
</gene>